<feature type="domain" description="ABC3 transporter permease C-terminal" evidence="7">
    <location>
        <begin position="708"/>
        <end position="822"/>
    </location>
</feature>
<dbReference type="PANTHER" id="PTHR30287:SF1">
    <property type="entry name" value="INNER MEMBRANE PROTEIN"/>
    <property type="match status" value="1"/>
</dbReference>
<feature type="transmembrane region" description="Helical" evidence="6">
    <location>
        <begin position="463"/>
        <end position="482"/>
    </location>
</feature>
<gene>
    <name evidence="9" type="ORF">E7Z59_02790</name>
</gene>
<dbReference type="Proteomes" id="UP000305939">
    <property type="component" value="Unassembled WGS sequence"/>
</dbReference>
<accession>A0A4V3UYJ9</accession>
<comment type="subcellular location">
    <subcellularLocation>
        <location evidence="1">Cell membrane</location>
        <topology evidence="1">Multi-pass membrane protein</topology>
    </subcellularLocation>
</comment>
<dbReference type="GO" id="GO:0005886">
    <property type="term" value="C:plasma membrane"/>
    <property type="evidence" value="ECO:0007669"/>
    <property type="project" value="UniProtKB-SubCell"/>
</dbReference>
<comment type="caution">
    <text evidence="9">The sequence shown here is derived from an EMBL/GenBank/DDBJ whole genome shotgun (WGS) entry which is preliminary data.</text>
</comment>
<protein>
    <submittedName>
        <fullName evidence="9">FtsX-like permease family protein</fullName>
    </submittedName>
</protein>
<dbReference type="InterPro" id="IPR025857">
    <property type="entry name" value="MacB_PCD"/>
</dbReference>
<feature type="transmembrane region" description="Helical" evidence="6">
    <location>
        <begin position="247"/>
        <end position="271"/>
    </location>
</feature>
<evidence type="ECO:0000256" key="1">
    <source>
        <dbReference type="ARBA" id="ARBA00004651"/>
    </source>
</evidence>
<dbReference type="AlphaFoldDB" id="A0A4V3UYJ9"/>
<evidence type="ECO:0000259" key="7">
    <source>
        <dbReference type="Pfam" id="PF02687"/>
    </source>
</evidence>
<evidence type="ECO:0000256" key="3">
    <source>
        <dbReference type="ARBA" id="ARBA00022692"/>
    </source>
</evidence>
<proteinExistence type="predicted"/>
<feature type="transmembrane region" description="Helical" evidence="6">
    <location>
        <begin position="705"/>
        <end position="726"/>
    </location>
</feature>
<evidence type="ECO:0000256" key="5">
    <source>
        <dbReference type="ARBA" id="ARBA00023136"/>
    </source>
</evidence>
<dbReference type="Pfam" id="PF12704">
    <property type="entry name" value="MacB_PCD"/>
    <property type="match status" value="1"/>
</dbReference>
<feature type="transmembrane region" description="Helical" evidence="6">
    <location>
        <begin position="793"/>
        <end position="812"/>
    </location>
</feature>
<feature type="domain" description="MacB-like periplasmic core" evidence="8">
    <location>
        <begin position="14"/>
        <end position="184"/>
    </location>
</feature>
<evidence type="ECO:0000256" key="6">
    <source>
        <dbReference type="SAM" id="Phobius"/>
    </source>
</evidence>
<evidence type="ECO:0000313" key="10">
    <source>
        <dbReference type="Proteomes" id="UP000305939"/>
    </source>
</evidence>
<keyword evidence="5 6" id="KW-0472">Membrane</keyword>
<evidence type="ECO:0000256" key="2">
    <source>
        <dbReference type="ARBA" id="ARBA00022475"/>
    </source>
</evidence>
<keyword evidence="4 6" id="KW-1133">Transmembrane helix</keyword>
<dbReference type="InterPro" id="IPR038766">
    <property type="entry name" value="Membrane_comp_ABC_pdt"/>
</dbReference>
<feature type="transmembrane region" description="Helical" evidence="6">
    <location>
        <begin position="292"/>
        <end position="317"/>
    </location>
</feature>
<name>A0A4V3UYJ9_9FLAO</name>
<keyword evidence="10" id="KW-1185">Reference proteome</keyword>
<dbReference type="EMBL" id="SSMC01000001">
    <property type="protein sequence ID" value="THD70008.1"/>
    <property type="molecule type" value="Genomic_DNA"/>
</dbReference>
<organism evidence="9 10">
    <name type="scientific">Robertkochia marina</name>
    <dbReference type="NCBI Taxonomy" id="1227945"/>
    <lineage>
        <taxon>Bacteria</taxon>
        <taxon>Pseudomonadati</taxon>
        <taxon>Bacteroidota</taxon>
        <taxon>Flavobacteriia</taxon>
        <taxon>Flavobacteriales</taxon>
        <taxon>Flavobacteriaceae</taxon>
        <taxon>Robertkochia</taxon>
    </lineage>
</organism>
<evidence type="ECO:0000259" key="8">
    <source>
        <dbReference type="Pfam" id="PF12704"/>
    </source>
</evidence>
<dbReference type="OrthoDB" id="9775544at2"/>
<evidence type="ECO:0000256" key="4">
    <source>
        <dbReference type="ARBA" id="ARBA00022989"/>
    </source>
</evidence>
<reference evidence="9 10" key="1">
    <citation type="submission" date="2019-04" db="EMBL/GenBank/DDBJ databases">
        <title>Draft genome sequence of Robertkochia marina CC-AMO-30D.</title>
        <authorList>
            <person name="Hameed A."/>
            <person name="Lin S.-Y."/>
            <person name="Shahina M."/>
            <person name="Lai W.-A."/>
            <person name="Young C.-C."/>
        </authorList>
    </citation>
    <scope>NUCLEOTIDE SEQUENCE [LARGE SCALE GENOMIC DNA]</scope>
    <source>
        <strain evidence="9 10">CC-AMO-30D</strain>
    </source>
</reference>
<feature type="transmembrane region" description="Helical" evidence="6">
    <location>
        <begin position="337"/>
        <end position="365"/>
    </location>
</feature>
<evidence type="ECO:0000313" key="9">
    <source>
        <dbReference type="EMBL" id="THD70008.1"/>
    </source>
</evidence>
<feature type="transmembrane region" description="Helical" evidence="6">
    <location>
        <begin position="758"/>
        <end position="781"/>
    </location>
</feature>
<dbReference type="PANTHER" id="PTHR30287">
    <property type="entry name" value="MEMBRANE COMPONENT OF PREDICTED ABC SUPERFAMILY METABOLITE UPTAKE TRANSPORTER"/>
    <property type="match status" value="1"/>
</dbReference>
<dbReference type="Pfam" id="PF02687">
    <property type="entry name" value="FtsX"/>
    <property type="match status" value="2"/>
</dbReference>
<keyword evidence="2" id="KW-1003">Cell membrane</keyword>
<feature type="transmembrane region" description="Helical" evidence="6">
    <location>
        <begin position="386"/>
        <end position="406"/>
    </location>
</feature>
<sequence>MAWRDGRASWGRILLFMASTILGIGAVVSIQSFSDTLKENIALQSKELMGADYIIDSDKEPNERVVFLMDSLGGYDAREVSFASMASFSSTDQTRLVRVRGIEGGFPFYGSLETEPTSAAQEYQEQGGALMDATLMMQFNIQPGDTINLGEISLPVLGALKKAPGSNTMFGAIAPPVIIPHRFIGPSQLVQLGSRVDYEFYFEDTLSDLEVLDEVVDPMLDDENADLDTHTSTSSRLGRRYENFGKFLNLVAFIALLLGCVGIASSIHIYIKEKLSAVALLKCLGATRRQTFMIYLLQISFMGLLGGLLGVGVGLLLQQFFPYFLEDLLPVNLSLSVSIPAVVSGLLLGVLMSVLFALYPLLTTLGVSPLQTLRKQTTASTLPKKWGWSVFAAIFASIFLISLWLLDNVRYALWFVIGIGITFAILSGVAHLFMQGIKRYFPKHWNFEARQSLLNLFRPQNQTLILILAIGVGSFLISTLYFTKDMLLAQATLEDQQNNPNIVLLDVQSDQRQGVTKTIEGNEMNVISDIPIVTMRIASIKGRPVNEIRKDTAREVNRWILSHEFRTTYRSRMVESEELVQGTFVDSTTRQGVIPISVSENFVDDAGVALGDSITFNVQGVLMPTVIKSVRRVDWSRMEPNFNILFPAGVLENAPQFRVFTTKAGNENISARFQQQLVRLFPNISVLDLRQLLNILQDLLSKISWIINFIASFSIITGIIVLFGAIRSTKFQRIKESVLLRTLGAKGKQITKIVALEYLYLGALGSLIGVLLSLISCWLLAYFAFDTTFVPSWFPFVVLFPGITLLTLLIGWSNSRGVIKSAPLKVLRRE</sequence>
<feature type="domain" description="ABC3 transporter permease C-terminal" evidence="7">
    <location>
        <begin position="250"/>
        <end position="367"/>
    </location>
</feature>
<feature type="transmembrane region" description="Helical" evidence="6">
    <location>
        <begin position="412"/>
        <end position="434"/>
    </location>
</feature>
<dbReference type="InterPro" id="IPR003838">
    <property type="entry name" value="ABC3_permease_C"/>
</dbReference>
<keyword evidence="3 6" id="KW-0812">Transmembrane</keyword>